<dbReference type="WBParaSite" id="ACRNAN_scaffold2615.g15482.t1">
    <property type="protein sequence ID" value="ACRNAN_scaffold2615.g15482.t1"/>
    <property type="gene ID" value="ACRNAN_scaffold2615.g15482"/>
</dbReference>
<dbReference type="AlphaFoldDB" id="A0A914DGC5"/>
<dbReference type="GO" id="GO:0005524">
    <property type="term" value="F:ATP binding"/>
    <property type="evidence" value="ECO:0007669"/>
    <property type="project" value="InterPro"/>
</dbReference>
<name>A0A914DGC5_9BILA</name>
<dbReference type="Gene3D" id="3.30.470.20">
    <property type="entry name" value="ATP-grasp fold, B domain"/>
    <property type="match status" value="2"/>
</dbReference>
<reference evidence="5" key="1">
    <citation type="submission" date="2022-11" db="UniProtKB">
        <authorList>
            <consortium name="WormBaseParasite"/>
        </authorList>
    </citation>
    <scope>IDENTIFICATION</scope>
</reference>
<dbReference type="InterPro" id="IPR051549">
    <property type="entry name" value="PEP_Utilizing_Enz"/>
</dbReference>
<dbReference type="InterPro" id="IPR008279">
    <property type="entry name" value="PEP-util_enz_mobile_dom"/>
</dbReference>
<feature type="domain" description="Pyruvate phosphate dikinase AMP/ATP-binding" evidence="3">
    <location>
        <begin position="121"/>
        <end position="176"/>
    </location>
</feature>
<comment type="similarity">
    <text evidence="1">Belongs to the PEP-utilizing enzyme family.</text>
</comment>
<dbReference type="Pfam" id="PF00391">
    <property type="entry name" value="PEP-utilizers"/>
    <property type="match status" value="1"/>
</dbReference>
<dbReference type="InterPro" id="IPR002192">
    <property type="entry name" value="PPDK_AMP/ATP-bd"/>
</dbReference>
<dbReference type="Gene3D" id="3.30.1490.20">
    <property type="entry name" value="ATP-grasp fold, A domain"/>
    <property type="match status" value="1"/>
</dbReference>
<dbReference type="SUPFAM" id="SSF52009">
    <property type="entry name" value="Phosphohistidine domain"/>
    <property type="match status" value="1"/>
</dbReference>
<evidence type="ECO:0000313" key="4">
    <source>
        <dbReference type="Proteomes" id="UP000887540"/>
    </source>
</evidence>
<evidence type="ECO:0000259" key="2">
    <source>
        <dbReference type="Pfam" id="PF00391"/>
    </source>
</evidence>
<dbReference type="Gene3D" id="3.50.30.10">
    <property type="entry name" value="Phosphohistidine domain"/>
    <property type="match status" value="1"/>
</dbReference>
<evidence type="ECO:0000259" key="3">
    <source>
        <dbReference type="Pfam" id="PF01326"/>
    </source>
</evidence>
<dbReference type="PANTHER" id="PTHR43615">
    <property type="entry name" value="PHOSPHOENOLPYRUVATE SYNTHASE-RELATED"/>
    <property type="match status" value="1"/>
</dbReference>
<keyword evidence="4" id="KW-1185">Reference proteome</keyword>
<dbReference type="SUPFAM" id="SSF56059">
    <property type="entry name" value="Glutathione synthetase ATP-binding domain-like"/>
    <property type="match status" value="1"/>
</dbReference>
<feature type="domain" description="Pyruvate phosphate dikinase AMP/ATP-binding" evidence="3">
    <location>
        <begin position="2"/>
        <end position="117"/>
    </location>
</feature>
<protein>
    <submittedName>
        <fullName evidence="5">Phosphoenolpyruvate synthase</fullName>
    </submittedName>
</protein>
<dbReference type="InterPro" id="IPR013815">
    <property type="entry name" value="ATP_grasp_subdomain_1"/>
</dbReference>
<dbReference type="InterPro" id="IPR036637">
    <property type="entry name" value="Phosphohistidine_dom_sf"/>
</dbReference>
<accession>A0A914DGC5</accession>
<evidence type="ECO:0000313" key="5">
    <source>
        <dbReference type="WBParaSite" id="ACRNAN_scaffold2615.g15482.t1"/>
    </source>
</evidence>
<dbReference type="PANTHER" id="PTHR43615:SF1">
    <property type="entry name" value="PPDK_N DOMAIN-CONTAINING PROTEIN"/>
    <property type="match status" value="1"/>
</dbReference>
<dbReference type="Pfam" id="PF01326">
    <property type="entry name" value="PPDK_N"/>
    <property type="match status" value="2"/>
</dbReference>
<sequence>VGEDGTELSSAGQLETFLQVPIQNISEKILECWASNFRHEIVRYRKENGQLLNVPVAVVIQEMVENGTISGVMFTNDPVKGDPSFLVINMIEGLGEELVSGQKTPSEIVMKKSLEFIKKPKNMLISEEKCRELAKVGILLEEAFNAPQDIEFVVKDGEIFVVQSRNITNLDLETEWELEHEFDRAVATEDDVISTANVGEVLPYAISPLACDVLLDIYDRTIHTLIYGEDVSQAPVFQHYAPIFKVYQQRLFFNLIDSYMRNWETLSKDRIPEYALAGTKIFTDEMFEIGSRRYPKLSRMDHIRKLKFLAKVLFFESKNYLPMAKKYLDAMDSIKISSSYDSKTTMSALLQQRDFMCQILFLHASASMYSSFTYVFVAMILRGSAEGDLTPEILNDIATIYSRNTYEIVSADVPKSMKKLAKAIYEEDLQDQFKSMENPQTAIDWLLSLGSKSGELARTFMETHGHRGLNELALLGVAWRDDPGHLVKNLRSLLDDNNLMNMPEDSPNSNVDVMDGLRTKVEGTKRLFLKFMISHAHRGVYIREEAKNYLVKATCILRENLLRLSSILKEQKYLPEERMIFLMTWSEIQQLISTRSPRILCRIRRRQKILEKQNEIQYPFINQGTPQPKDLFKFEDFGDDVELFGTAVCEGRVVGHVRVAKTLEEAHLTQPGDILITKYTDIGWSPLFPIIKGLVTEIGGLLSHGAVVAREYGLPCVIAVENATDVFRTGDQVLLDSTKGMIKRIKIE</sequence>
<feature type="domain" description="PEP-utilising enzyme mobile" evidence="2">
    <location>
        <begin position="670"/>
        <end position="740"/>
    </location>
</feature>
<dbReference type="Proteomes" id="UP000887540">
    <property type="component" value="Unplaced"/>
</dbReference>
<organism evidence="4 5">
    <name type="scientific">Acrobeloides nanus</name>
    <dbReference type="NCBI Taxonomy" id="290746"/>
    <lineage>
        <taxon>Eukaryota</taxon>
        <taxon>Metazoa</taxon>
        <taxon>Ecdysozoa</taxon>
        <taxon>Nematoda</taxon>
        <taxon>Chromadorea</taxon>
        <taxon>Rhabditida</taxon>
        <taxon>Tylenchina</taxon>
        <taxon>Cephalobomorpha</taxon>
        <taxon>Cephaloboidea</taxon>
        <taxon>Cephalobidae</taxon>
        <taxon>Acrobeloides</taxon>
    </lineage>
</organism>
<dbReference type="GO" id="GO:0016301">
    <property type="term" value="F:kinase activity"/>
    <property type="evidence" value="ECO:0007669"/>
    <property type="project" value="InterPro"/>
</dbReference>
<evidence type="ECO:0000256" key="1">
    <source>
        <dbReference type="ARBA" id="ARBA00007837"/>
    </source>
</evidence>
<proteinExistence type="inferred from homology"/>